<dbReference type="Pfam" id="PF00353">
    <property type="entry name" value="HemolysinCabind"/>
    <property type="match status" value="3"/>
</dbReference>
<sequence length="342" mass="35901">MAIHINAYDPDSNGISIYFDQYLTHKFDSFDNVAGTFSTDAGVTEYAFIGADGGGIVFHSSTGWTVDSTTGDVIGTLDSISFGQQTSTALDGTFIQTAEMTMSGLDVSSTDLQKIFDEASGGSFYNLYQAMRPDDFVVFGSSSKDSLVGGDGHDIIHGGAGDDRIYGRGNFGVGDRLVGGDGNDKIIGGRGADVIYGGNGDDVISSKGGQDIVRGGAGNDIIDGGGNLDKLYGDSGDDTIYGGRYEDRLYGGTGNDTLYGGSSPDTFVFEKDAGNDIIADFKPGKAGKDVILFHDVDLKSFADVLDHAADTAGGLLITYDEGTLLLENVKLAQLDKHDFLFS</sequence>
<evidence type="ECO:0000256" key="1">
    <source>
        <dbReference type="ARBA" id="ARBA00004613"/>
    </source>
</evidence>
<name>A0A561R3M5_9HYPH</name>
<dbReference type="PANTHER" id="PTHR38340:SF1">
    <property type="entry name" value="S-LAYER PROTEIN"/>
    <property type="match status" value="1"/>
</dbReference>
<dbReference type="InterPro" id="IPR001343">
    <property type="entry name" value="Hemolysn_Ca-bd"/>
</dbReference>
<accession>A0A561R3M5</accession>
<comment type="caution">
    <text evidence="3">The sequence shown here is derived from an EMBL/GenBank/DDBJ whole genome shotgun (WGS) entry which is preliminary data.</text>
</comment>
<dbReference type="InterPro" id="IPR011049">
    <property type="entry name" value="Serralysin-like_metalloprot_C"/>
</dbReference>
<organism evidence="3 4">
    <name type="scientific">Neorhizobium alkalisoli</name>
    <dbReference type="NCBI Taxonomy" id="528178"/>
    <lineage>
        <taxon>Bacteria</taxon>
        <taxon>Pseudomonadati</taxon>
        <taxon>Pseudomonadota</taxon>
        <taxon>Alphaproteobacteria</taxon>
        <taxon>Hyphomicrobiales</taxon>
        <taxon>Rhizobiaceae</taxon>
        <taxon>Rhizobium/Agrobacterium group</taxon>
        <taxon>Neorhizobium</taxon>
    </lineage>
</organism>
<protein>
    <submittedName>
        <fullName evidence="3">Hemolysin type calcium-binding protein</fullName>
    </submittedName>
</protein>
<dbReference type="RefSeq" id="WP_145635518.1">
    <property type="nucleotide sequence ID" value="NZ_VIWP01000002.1"/>
</dbReference>
<dbReference type="OrthoDB" id="8391763at2"/>
<evidence type="ECO:0000313" key="3">
    <source>
        <dbReference type="EMBL" id="TWF57191.1"/>
    </source>
</evidence>
<dbReference type="PRINTS" id="PR00313">
    <property type="entry name" value="CABNDNGRPT"/>
</dbReference>
<dbReference type="Gene3D" id="2.150.10.10">
    <property type="entry name" value="Serralysin-like metalloprotease, C-terminal"/>
    <property type="match status" value="2"/>
</dbReference>
<reference evidence="3 4" key="1">
    <citation type="submission" date="2019-06" db="EMBL/GenBank/DDBJ databases">
        <title>Sorghum-associated microbial communities from plants grown in Nebraska, USA.</title>
        <authorList>
            <person name="Schachtman D."/>
        </authorList>
    </citation>
    <scope>NUCLEOTIDE SEQUENCE [LARGE SCALE GENOMIC DNA]</scope>
    <source>
        <strain evidence="3 4">1225</strain>
    </source>
</reference>
<dbReference type="AlphaFoldDB" id="A0A561R3M5"/>
<dbReference type="InterPro" id="IPR018511">
    <property type="entry name" value="Hemolysin-typ_Ca-bd_CS"/>
</dbReference>
<evidence type="ECO:0000256" key="2">
    <source>
        <dbReference type="ARBA" id="ARBA00022525"/>
    </source>
</evidence>
<dbReference type="EMBL" id="VIWP01000002">
    <property type="protein sequence ID" value="TWF57191.1"/>
    <property type="molecule type" value="Genomic_DNA"/>
</dbReference>
<proteinExistence type="predicted"/>
<dbReference type="SUPFAM" id="SSF51120">
    <property type="entry name" value="beta-Roll"/>
    <property type="match status" value="2"/>
</dbReference>
<dbReference type="GO" id="GO:0005576">
    <property type="term" value="C:extracellular region"/>
    <property type="evidence" value="ECO:0007669"/>
    <property type="project" value="UniProtKB-SubCell"/>
</dbReference>
<keyword evidence="4" id="KW-1185">Reference proteome</keyword>
<keyword evidence="2" id="KW-0964">Secreted</keyword>
<dbReference type="InterPro" id="IPR050557">
    <property type="entry name" value="RTX_toxin/Mannuronan_C5-epim"/>
</dbReference>
<dbReference type="PANTHER" id="PTHR38340">
    <property type="entry name" value="S-LAYER PROTEIN"/>
    <property type="match status" value="1"/>
</dbReference>
<evidence type="ECO:0000313" key="4">
    <source>
        <dbReference type="Proteomes" id="UP000320653"/>
    </source>
</evidence>
<dbReference type="PROSITE" id="PS00330">
    <property type="entry name" value="HEMOLYSIN_CALCIUM"/>
    <property type="match status" value="2"/>
</dbReference>
<dbReference type="Proteomes" id="UP000320653">
    <property type="component" value="Unassembled WGS sequence"/>
</dbReference>
<dbReference type="GO" id="GO:0005509">
    <property type="term" value="F:calcium ion binding"/>
    <property type="evidence" value="ECO:0007669"/>
    <property type="project" value="InterPro"/>
</dbReference>
<comment type="subcellular location">
    <subcellularLocation>
        <location evidence="1">Secreted</location>
    </subcellularLocation>
</comment>
<gene>
    <name evidence="3" type="ORF">FHW37_102833</name>
</gene>